<evidence type="ECO:0000256" key="1">
    <source>
        <dbReference type="ARBA" id="ARBA00022450"/>
    </source>
</evidence>
<evidence type="ECO:0000256" key="6">
    <source>
        <dbReference type="ARBA" id="ARBA00023315"/>
    </source>
</evidence>
<dbReference type="PANTHER" id="PTHR43775">
    <property type="entry name" value="FATTY ACID SYNTHASE"/>
    <property type="match status" value="1"/>
</dbReference>
<dbReference type="InterPro" id="IPR036291">
    <property type="entry name" value="NAD(P)-bd_dom_sf"/>
</dbReference>
<evidence type="ECO:0000256" key="3">
    <source>
        <dbReference type="ARBA" id="ARBA00022679"/>
    </source>
</evidence>
<dbReference type="SMART" id="SM00823">
    <property type="entry name" value="PKS_PP"/>
    <property type="match status" value="1"/>
</dbReference>
<dbReference type="Gene3D" id="3.30.70.3290">
    <property type="match status" value="1"/>
</dbReference>
<dbReference type="GO" id="GO:0006633">
    <property type="term" value="P:fatty acid biosynthetic process"/>
    <property type="evidence" value="ECO:0007669"/>
    <property type="project" value="InterPro"/>
</dbReference>
<dbReference type="Gene3D" id="3.40.50.720">
    <property type="entry name" value="NAD(P)-binding Rossmann-like Domain"/>
    <property type="match status" value="3"/>
</dbReference>
<dbReference type="InterPro" id="IPR014031">
    <property type="entry name" value="Ketoacyl_synth_C"/>
</dbReference>
<proteinExistence type="predicted"/>
<dbReference type="InterPro" id="IPR013968">
    <property type="entry name" value="PKS_KR"/>
</dbReference>
<comment type="caution">
    <text evidence="11">The sequence shown here is derived from an EMBL/GenBank/DDBJ whole genome shotgun (WGS) entry which is preliminary data.</text>
</comment>
<dbReference type="Pfam" id="PF08659">
    <property type="entry name" value="KR"/>
    <property type="match status" value="1"/>
</dbReference>
<dbReference type="InterPro" id="IPR014030">
    <property type="entry name" value="Ketoacyl_synth_N"/>
</dbReference>
<protein>
    <submittedName>
        <fullName evidence="11">Acyl transferase domain-containing protein/NADPH:quinone reductase-like Zn-dependent oxidoreductase/acyl carrier protein</fullName>
    </submittedName>
</protein>
<reference evidence="11 12" key="1">
    <citation type="submission" date="2020-08" db="EMBL/GenBank/DDBJ databases">
        <title>Genomic Encyclopedia of Type Strains, Phase IV (KMG-IV): sequencing the most valuable type-strain genomes for metagenomic binning, comparative biology and taxonomic classification.</title>
        <authorList>
            <person name="Goeker M."/>
        </authorList>
    </citation>
    <scope>NUCLEOTIDE SEQUENCE [LARGE SCALE GENOMIC DNA]</scope>
    <source>
        <strain evidence="11 12">DSM 19979</strain>
    </source>
</reference>
<dbReference type="SUPFAM" id="SSF53901">
    <property type="entry name" value="Thiolase-like"/>
    <property type="match status" value="1"/>
</dbReference>
<dbReference type="InterPro" id="IPR016035">
    <property type="entry name" value="Acyl_Trfase/lysoPLipase"/>
</dbReference>
<keyword evidence="5" id="KW-0511">Multifunctional enzyme</keyword>
<evidence type="ECO:0000259" key="10">
    <source>
        <dbReference type="PROSITE" id="PS52019"/>
    </source>
</evidence>
<keyword evidence="6" id="KW-0012">Acyltransferase</keyword>
<dbReference type="PROSITE" id="PS00012">
    <property type="entry name" value="PHOSPHOPANTETHEINE"/>
    <property type="match status" value="1"/>
</dbReference>
<keyword evidence="12" id="KW-1185">Reference proteome</keyword>
<dbReference type="CDD" id="cd05195">
    <property type="entry name" value="enoyl_red"/>
    <property type="match status" value="1"/>
</dbReference>
<dbReference type="Proteomes" id="UP000553193">
    <property type="component" value="Unassembled WGS sequence"/>
</dbReference>
<feature type="domain" description="Ketosynthase family 3 (KS3)" evidence="9">
    <location>
        <begin position="10"/>
        <end position="427"/>
    </location>
</feature>
<dbReference type="GO" id="GO:0004315">
    <property type="term" value="F:3-oxoacyl-[acyl-carrier-protein] synthase activity"/>
    <property type="evidence" value="ECO:0007669"/>
    <property type="project" value="InterPro"/>
</dbReference>
<dbReference type="CDD" id="cd00833">
    <property type="entry name" value="PKS"/>
    <property type="match status" value="1"/>
</dbReference>
<dbReference type="RefSeq" id="WP_184381981.1">
    <property type="nucleotide sequence ID" value="NZ_JACIDJ010000001.1"/>
</dbReference>
<name>A0A840A935_9PROT</name>
<dbReference type="InterPro" id="IPR013149">
    <property type="entry name" value="ADH-like_C"/>
</dbReference>
<dbReference type="SUPFAM" id="SSF47336">
    <property type="entry name" value="ACP-like"/>
    <property type="match status" value="1"/>
</dbReference>
<dbReference type="InterPro" id="IPR001227">
    <property type="entry name" value="Ac_transferase_dom_sf"/>
</dbReference>
<dbReference type="SMART" id="SM00822">
    <property type="entry name" value="PKS_KR"/>
    <property type="match status" value="1"/>
</dbReference>
<dbReference type="PROSITE" id="PS52019">
    <property type="entry name" value="PKS_MFAS_DH"/>
    <property type="match status" value="1"/>
</dbReference>
<dbReference type="GO" id="GO:0016491">
    <property type="term" value="F:oxidoreductase activity"/>
    <property type="evidence" value="ECO:0007669"/>
    <property type="project" value="InterPro"/>
</dbReference>
<feature type="region of interest" description="C-terminal hotdog fold" evidence="7">
    <location>
        <begin position="1022"/>
        <end position="1169"/>
    </location>
</feature>
<dbReference type="InterPro" id="IPR016039">
    <property type="entry name" value="Thiolase-like"/>
</dbReference>
<dbReference type="Pfam" id="PF00107">
    <property type="entry name" value="ADH_zinc_N"/>
    <property type="match status" value="1"/>
</dbReference>
<dbReference type="InterPro" id="IPR057326">
    <property type="entry name" value="KR_dom"/>
</dbReference>
<organism evidence="11 12">
    <name type="scientific">Roseococcus suduntuyensis</name>
    <dbReference type="NCBI Taxonomy" id="455361"/>
    <lineage>
        <taxon>Bacteria</taxon>
        <taxon>Pseudomonadati</taxon>
        <taxon>Pseudomonadota</taxon>
        <taxon>Alphaproteobacteria</taxon>
        <taxon>Acetobacterales</taxon>
        <taxon>Roseomonadaceae</taxon>
        <taxon>Roseococcus</taxon>
    </lineage>
</organism>
<feature type="domain" description="Carrier" evidence="8">
    <location>
        <begin position="2281"/>
        <end position="2358"/>
    </location>
</feature>
<dbReference type="SMART" id="SM00826">
    <property type="entry name" value="PKS_DH"/>
    <property type="match status" value="1"/>
</dbReference>
<evidence type="ECO:0000256" key="7">
    <source>
        <dbReference type="PROSITE-ProRule" id="PRU01363"/>
    </source>
</evidence>
<dbReference type="InterPro" id="IPR009081">
    <property type="entry name" value="PP-bd_ACP"/>
</dbReference>
<dbReference type="PROSITE" id="PS50075">
    <property type="entry name" value="CARRIER"/>
    <property type="match status" value="1"/>
</dbReference>
<dbReference type="InterPro" id="IPR020807">
    <property type="entry name" value="PKS_DH"/>
</dbReference>
<dbReference type="Gene3D" id="3.10.129.110">
    <property type="entry name" value="Polyketide synthase dehydratase"/>
    <property type="match status" value="1"/>
</dbReference>
<dbReference type="SMART" id="SM00825">
    <property type="entry name" value="PKS_KS"/>
    <property type="match status" value="1"/>
</dbReference>
<evidence type="ECO:0000313" key="12">
    <source>
        <dbReference type="Proteomes" id="UP000553193"/>
    </source>
</evidence>
<gene>
    <name evidence="11" type="ORF">GGQ83_000462</name>
</gene>
<dbReference type="InterPro" id="IPR011032">
    <property type="entry name" value="GroES-like_sf"/>
</dbReference>
<feature type="active site" description="Proton donor; for dehydratase activity" evidence="7">
    <location>
        <position position="1084"/>
    </location>
</feature>
<dbReference type="GO" id="GO:0031177">
    <property type="term" value="F:phosphopantetheine binding"/>
    <property type="evidence" value="ECO:0007669"/>
    <property type="project" value="InterPro"/>
</dbReference>
<dbReference type="InterPro" id="IPR014043">
    <property type="entry name" value="Acyl_transferase_dom"/>
</dbReference>
<evidence type="ECO:0000313" key="11">
    <source>
        <dbReference type="EMBL" id="MBB3897036.1"/>
    </source>
</evidence>
<dbReference type="Pfam" id="PF08240">
    <property type="entry name" value="ADH_N"/>
    <property type="match status" value="1"/>
</dbReference>
<dbReference type="Pfam" id="PF14765">
    <property type="entry name" value="PS-DH"/>
    <property type="match status" value="1"/>
</dbReference>
<dbReference type="InterPro" id="IPR049900">
    <property type="entry name" value="PKS_mFAS_DH"/>
</dbReference>
<feature type="domain" description="PKS/mFAS DH" evidence="10">
    <location>
        <begin position="890"/>
        <end position="1169"/>
    </location>
</feature>
<dbReference type="Pfam" id="PF02801">
    <property type="entry name" value="Ketoacyl-synt_C"/>
    <property type="match status" value="1"/>
</dbReference>
<dbReference type="Pfam" id="PF00550">
    <property type="entry name" value="PP-binding"/>
    <property type="match status" value="1"/>
</dbReference>
<dbReference type="InterPro" id="IPR013154">
    <property type="entry name" value="ADH-like_N"/>
</dbReference>
<dbReference type="InterPro" id="IPR018201">
    <property type="entry name" value="Ketoacyl_synth_AS"/>
</dbReference>
<dbReference type="InterPro" id="IPR050091">
    <property type="entry name" value="PKS_NRPS_Biosynth_Enz"/>
</dbReference>
<dbReference type="Gene3D" id="1.10.1200.10">
    <property type="entry name" value="ACP-like"/>
    <property type="match status" value="1"/>
</dbReference>
<evidence type="ECO:0000259" key="9">
    <source>
        <dbReference type="PROSITE" id="PS52004"/>
    </source>
</evidence>
<accession>A0A840A935</accession>
<evidence type="ECO:0000259" key="8">
    <source>
        <dbReference type="PROSITE" id="PS50075"/>
    </source>
</evidence>
<dbReference type="Gene3D" id="3.40.366.10">
    <property type="entry name" value="Malonyl-Coenzyme A Acyl Carrier Protein, domain 2"/>
    <property type="match status" value="1"/>
</dbReference>
<keyword evidence="2" id="KW-0597">Phosphoprotein</keyword>
<feature type="active site" description="Proton acceptor; for dehydratase activity" evidence="7">
    <location>
        <position position="922"/>
    </location>
</feature>
<dbReference type="PROSITE" id="PS00606">
    <property type="entry name" value="KS3_1"/>
    <property type="match status" value="1"/>
</dbReference>
<dbReference type="InterPro" id="IPR020843">
    <property type="entry name" value="ER"/>
</dbReference>
<dbReference type="PANTHER" id="PTHR43775:SF37">
    <property type="entry name" value="SI:DKEY-61P9.11"/>
    <property type="match status" value="1"/>
</dbReference>
<feature type="region of interest" description="N-terminal hotdog fold" evidence="7">
    <location>
        <begin position="890"/>
        <end position="1012"/>
    </location>
</feature>
<dbReference type="SUPFAM" id="SSF50129">
    <property type="entry name" value="GroES-like"/>
    <property type="match status" value="1"/>
</dbReference>
<dbReference type="SUPFAM" id="SSF52151">
    <property type="entry name" value="FabD/lysophospholipase-like"/>
    <property type="match status" value="1"/>
</dbReference>
<dbReference type="InterPro" id="IPR020841">
    <property type="entry name" value="PKS_Beta-ketoAc_synthase_dom"/>
</dbReference>
<dbReference type="Pfam" id="PF21089">
    <property type="entry name" value="PKS_DH_N"/>
    <property type="match status" value="1"/>
</dbReference>
<dbReference type="GO" id="GO:0004312">
    <property type="term" value="F:fatty acid synthase activity"/>
    <property type="evidence" value="ECO:0007669"/>
    <property type="project" value="TreeGrafter"/>
</dbReference>
<keyword evidence="1" id="KW-0596">Phosphopantetheine</keyword>
<dbReference type="EMBL" id="JACIDJ010000001">
    <property type="protein sequence ID" value="MBB3897036.1"/>
    <property type="molecule type" value="Genomic_DNA"/>
</dbReference>
<dbReference type="Pfam" id="PF16197">
    <property type="entry name" value="KAsynt_C_assoc"/>
    <property type="match status" value="1"/>
</dbReference>
<sequence length="2366" mass="244932">MTVPTMAGGGPPIAIVGAACRLPGAPDLAAFARLLEAGLDAVTEVPADRFAQSRFLHPRPGEVGRAPHFRAGTIGDVAGFDAPAFGISPREADETDPQQRLLLVLTRRALEDAGWPEDRMAGQPIGVYVGGSTTDYGNLHQEDTGAGDRYTMAGSALSILSNRIGNVFDLRGPAMTVDTACSSALVALHEACEALRHGRIPAAVVGGVNMLLSPFPFGGFWRAGMLSARGRCQAFGAGADGYVRAEGGVVLVLKPLAAALADGDAVRGVILASGVNGAGRTNGISLPDAGAQAALIASVLRAGRVKPAQLGYFEAHGTGTPAGDPIEAAAIAQALPGRRGVLPIGSVKSNIGHTEAAAGLVGLLKALVVLETGRIPATLHCETPNPNIPFDRLGLIPATQPMPFAGGAVAVNSFGFGGTNACALLGAAPPAPVARADSGEAPPLILSAQSATALRRLAGDWATLLAKATPARAAALARGQARHRALRPHRLVLRGPRPARALASFARGEEVPGLATGKAGHGAGLGFLFTGNGAAWARMGAAEMRGSAPFRAAVERADAALAPHLGWSVAALLERGVTKAELARTAIAQPLLFTIQNAIVAALAEEGITPAFCLGHSVGEVAAAEAAGLLSLRQAARLIAARSRHQEARRGVGRMAVLGASPEDALPVLAECSAGEDWPIEIAAVNTPTSLTVAGPEPALARLAEAAAARRWAWLALDLDYAFHSAAMDPVRADLLRDLRGLRGREGGVPLISTVTGQALDPHACDAAYWWRNLREPVRFADAMATGLARNPALLVEIGPRPLLQGYLRTLLRAAGREVPSMATLRPHRARQANPFPALTDAATAQGADPRASRAFQGPAELRALPALPLEPQPHWLPRSVETRPLLHTPPEGGLLGYRHGEAGEEWRNTLDTSGAPWLADHALGHQPIMPAAAMVEMALEAGFLRHSATPWLEVTDFTILRPLPLVPDALRELRTRLDEEGTFRLESRRRLGTEAWALHATARLSALPPPPEPEGPTEAVGEWQDGAALTQAAARLGLDYGPAFRPVTRFATCRETGQVRLELDLPATAPPDDAFHLHPVRLDGALQGLLGLLGGAEDGPARDGFLPVRFGRVLARREGGVAVAAEIAITAPGERGVAARITLRDALGRAVARLEEATFQRVPLGERAAAPPVFHGEWVPAAVPLGWPEAAPALDPAALDLPPAGAPLEEAALLLSAHAVAAAQEAGLATAEGPLAMALRAHLGPAAQELPAAHAIWQQVMLDAPALAQELATLAEAAEALPAALLGLPMPPARLSPDAESLHRLGAALAHGAARLLEGWPAARPCRVLLAGATEGPLLPALRAALPPAARLIATHLPGQRPPPVPPGVELAEWDPAGPDAPPAEAELVLALALSPRRAGGQALAEGLRRAAAPGGALLLAEPLPALFWDMTEGLAAEWWTTRRLLDAAGWNAALLGGGWDRPRVLPLPPLPWPAALVAAAMPESGQLLPAAMGRHFALWNGPAKQEWANALAEALAAAGARVTRLPEHPAPAALRGATLLAWPEPGPEGLAAAAQLAATAEGVAEGLHLITRGATTRPGAAGLLALGRVLANEMTGLRPRRHDLDLGLDPQAAARRLAATLLTPPDAEAEQLLTQAGRLVPRVAAGVPAPPPPPGPLRLGVGVPGQLGTLGWQPAPEVAAHTLGPGEVRISVQAVGLNFRDVMWAQGLLPEDILRAGFAGPGLGMELAGVVEAVGPGCALAPGQAVLGVAPRALATRAVTREEALVPRPGWLPPEEAAGLPVAFLTAVHALEELGRIGPGDRVLIHGGAGAVGLAALQVALAAGARVAATAGTEARRALLRAAGAEVALDSRSAGFAEELRAHWPAPPGEGCVDLCLNSLSGEAMERSLSLMAPFGRFLELGKRDYAEARRAPLRPLRRNVSYFAVDVDELARARPALARRHLESFMRRLEEGVFRPLPVRVHAAATVEDAFRRLQAGGHVGKLVIRPPEEAIEASAHPAWTPLQARMGDGWVLVVGGTTGFGLEAARWLAGQGARRLALLSRRGAAAPGAMEAAASLGPMTRLLACDATDAEALSAALDTLRAEAPITGVVHAAAVLSDGVAARLDIRAARAVWDAKVTAAEHLDRLTETDAPGLFLLFSSATVPIGSPGQAAYVAANAGMEALARRRRAQGRPALAVQWGPISDAGMLAGQEARAEGLARRLGAVALTAREALDRLPALFASGVAVAGVARLDWPAARRSLALLAEPPFLALAGQVGAEGDVEEITLPALRAMAEDAAREAIQRMVGVEIGRILRLPAHSISLDAPLAGLGLDSLGGLELRTALERRFSVSLPLQGVGEGLTVQRVAQLLLDGLKPGREAAE</sequence>
<dbReference type="SUPFAM" id="SSF55048">
    <property type="entry name" value="Probable ACP-binding domain of malonyl-CoA ACP transacylase"/>
    <property type="match status" value="1"/>
</dbReference>
<dbReference type="InterPro" id="IPR006162">
    <property type="entry name" value="Ppantetheine_attach_site"/>
</dbReference>
<dbReference type="InterPro" id="IPR049551">
    <property type="entry name" value="PKS_DH_C"/>
</dbReference>
<dbReference type="SMART" id="SM00827">
    <property type="entry name" value="PKS_AT"/>
    <property type="match status" value="1"/>
</dbReference>
<keyword evidence="4" id="KW-0521">NADP</keyword>
<dbReference type="Pfam" id="PF00698">
    <property type="entry name" value="Acyl_transf_1"/>
    <property type="match status" value="1"/>
</dbReference>
<dbReference type="InterPro" id="IPR036736">
    <property type="entry name" value="ACP-like_sf"/>
</dbReference>
<dbReference type="Gene3D" id="3.90.180.10">
    <property type="entry name" value="Medium-chain alcohol dehydrogenases, catalytic domain"/>
    <property type="match status" value="1"/>
</dbReference>
<dbReference type="PROSITE" id="PS52004">
    <property type="entry name" value="KS3_2"/>
    <property type="match status" value="1"/>
</dbReference>
<evidence type="ECO:0000256" key="2">
    <source>
        <dbReference type="ARBA" id="ARBA00022553"/>
    </source>
</evidence>
<dbReference type="InterPro" id="IPR020806">
    <property type="entry name" value="PKS_PP-bd"/>
</dbReference>
<dbReference type="InterPro" id="IPR042104">
    <property type="entry name" value="PKS_dehydratase_sf"/>
</dbReference>
<dbReference type="InterPro" id="IPR016036">
    <property type="entry name" value="Malonyl_transacylase_ACP-bd"/>
</dbReference>
<dbReference type="SMART" id="SM00829">
    <property type="entry name" value="PKS_ER"/>
    <property type="match status" value="1"/>
</dbReference>
<dbReference type="Pfam" id="PF00109">
    <property type="entry name" value="ketoacyl-synt"/>
    <property type="match status" value="1"/>
</dbReference>
<evidence type="ECO:0000256" key="4">
    <source>
        <dbReference type="ARBA" id="ARBA00022857"/>
    </source>
</evidence>
<dbReference type="SUPFAM" id="SSF51735">
    <property type="entry name" value="NAD(P)-binding Rossmann-fold domains"/>
    <property type="match status" value="3"/>
</dbReference>
<dbReference type="InterPro" id="IPR032821">
    <property type="entry name" value="PKS_assoc"/>
</dbReference>
<keyword evidence="3 11" id="KW-0808">Transferase</keyword>
<evidence type="ECO:0000256" key="5">
    <source>
        <dbReference type="ARBA" id="ARBA00023268"/>
    </source>
</evidence>
<dbReference type="Gene3D" id="3.40.47.10">
    <property type="match status" value="1"/>
</dbReference>
<dbReference type="InterPro" id="IPR049552">
    <property type="entry name" value="PKS_DH_N"/>
</dbReference>